<dbReference type="Proteomes" id="UP000027120">
    <property type="component" value="Unassembled WGS sequence"/>
</dbReference>
<dbReference type="EMBL" id="KK784904">
    <property type="protein sequence ID" value="KDO65233.1"/>
    <property type="molecule type" value="Genomic_DNA"/>
</dbReference>
<gene>
    <name evidence="1" type="ORF">CISIN_1g0067132mg</name>
</gene>
<feature type="non-terminal residue" evidence="1">
    <location>
        <position position="1"/>
    </location>
</feature>
<protein>
    <submittedName>
        <fullName evidence="1">Uncharacterized protein</fullName>
    </submittedName>
</protein>
<reference evidence="1 2" key="1">
    <citation type="submission" date="2014-04" db="EMBL/GenBank/DDBJ databases">
        <authorList>
            <consortium name="International Citrus Genome Consortium"/>
            <person name="Gmitter F."/>
            <person name="Chen C."/>
            <person name="Farmerie W."/>
            <person name="Harkins T."/>
            <person name="Desany B."/>
            <person name="Mohiuddin M."/>
            <person name="Kodira C."/>
            <person name="Borodovsky M."/>
            <person name="Lomsadze A."/>
            <person name="Burns P."/>
            <person name="Jenkins J."/>
            <person name="Prochnik S."/>
            <person name="Shu S."/>
            <person name="Chapman J."/>
            <person name="Pitluck S."/>
            <person name="Schmutz J."/>
            <person name="Rokhsar D."/>
        </authorList>
    </citation>
    <scope>NUCLEOTIDE SEQUENCE</scope>
</reference>
<dbReference type="AlphaFoldDB" id="A0A067FD45"/>
<sequence>GILQKNLHSMLGAFLLTK</sequence>
<proteinExistence type="predicted"/>
<name>A0A067FD45_CITSI</name>
<keyword evidence="2" id="KW-1185">Reference proteome</keyword>
<evidence type="ECO:0000313" key="2">
    <source>
        <dbReference type="Proteomes" id="UP000027120"/>
    </source>
</evidence>
<evidence type="ECO:0000313" key="1">
    <source>
        <dbReference type="EMBL" id="KDO65233.1"/>
    </source>
</evidence>
<accession>A0A067FD45</accession>
<organism evidence="1 2">
    <name type="scientific">Citrus sinensis</name>
    <name type="common">Sweet orange</name>
    <name type="synonym">Citrus aurantium var. sinensis</name>
    <dbReference type="NCBI Taxonomy" id="2711"/>
    <lineage>
        <taxon>Eukaryota</taxon>
        <taxon>Viridiplantae</taxon>
        <taxon>Streptophyta</taxon>
        <taxon>Embryophyta</taxon>
        <taxon>Tracheophyta</taxon>
        <taxon>Spermatophyta</taxon>
        <taxon>Magnoliopsida</taxon>
        <taxon>eudicotyledons</taxon>
        <taxon>Gunneridae</taxon>
        <taxon>Pentapetalae</taxon>
        <taxon>rosids</taxon>
        <taxon>malvids</taxon>
        <taxon>Sapindales</taxon>
        <taxon>Rutaceae</taxon>
        <taxon>Aurantioideae</taxon>
        <taxon>Citrus</taxon>
    </lineage>
</organism>